<name>A0A1R4AAV7_BABMR</name>
<dbReference type="GO" id="GO:0042720">
    <property type="term" value="C:mitochondrial inner membrane peptidase complex"/>
    <property type="evidence" value="ECO:0007669"/>
    <property type="project" value="TreeGrafter"/>
</dbReference>
<dbReference type="KEGG" id="bmic:BMR1_02g03240"/>
<dbReference type="InterPro" id="IPR052064">
    <property type="entry name" value="Mito_IMP1_subunit"/>
</dbReference>
<evidence type="ECO:0000256" key="1">
    <source>
        <dbReference type="ARBA" id="ARBA00004273"/>
    </source>
</evidence>
<evidence type="ECO:0000256" key="2">
    <source>
        <dbReference type="ARBA" id="ARBA00022792"/>
    </source>
</evidence>
<comment type="similarity">
    <text evidence="6">Belongs to the peptidase S26 family. IMP1 subfamily.</text>
</comment>
<dbReference type="VEuPathDB" id="PiroplasmaDB:BMR1_02g03240"/>
<keyword evidence="10" id="KW-1185">Reference proteome</keyword>
<proteinExistence type="inferred from homology"/>
<dbReference type="CDD" id="cd06530">
    <property type="entry name" value="S26_SPase_I"/>
    <property type="match status" value="1"/>
</dbReference>
<dbReference type="PANTHER" id="PTHR12383">
    <property type="entry name" value="PROTEASE FAMILY S26 MITOCHONDRIAL INNER MEMBRANE PROTEASE-RELATED"/>
    <property type="match status" value="1"/>
</dbReference>
<feature type="active site" evidence="7">
    <location>
        <position position="105"/>
    </location>
</feature>
<dbReference type="RefSeq" id="XP_021338290.1">
    <property type="nucleotide sequence ID" value="XM_021481674.1"/>
</dbReference>
<evidence type="ECO:0000256" key="4">
    <source>
        <dbReference type="ARBA" id="ARBA00023128"/>
    </source>
</evidence>
<dbReference type="OrthoDB" id="308440at2759"/>
<evidence type="ECO:0000256" key="7">
    <source>
        <dbReference type="PIRSR" id="PIRSR600223-1"/>
    </source>
</evidence>
<dbReference type="GO" id="GO:0006627">
    <property type="term" value="P:protein processing involved in protein targeting to mitochondrion"/>
    <property type="evidence" value="ECO:0007669"/>
    <property type="project" value="TreeGrafter"/>
</dbReference>
<dbReference type="EC" id="3.4.21.-" evidence="9"/>
<evidence type="ECO:0000256" key="5">
    <source>
        <dbReference type="ARBA" id="ARBA00023136"/>
    </source>
</evidence>
<feature type="domain" description="Peptidase S26" evidence="8">
    <location>
        <begin position="118"/>
        <end position="156"/>
    </location>
</feature>
<comment type="subcellular location">
    <subcellularLocation>
        <location evidence="1">Mitochondrion inner membrane</location>
    </subcellularLocation>
</comment>
<dbReference type="PRINTS" id="PR00727">
    <property type="entry name" value="LEADERPTASE"/>
</dbReference>
<evidence type="ECO:0000256" key="6">
    <source>
        <dbReference type="ARBA" id="ARBA00038445"/>
    </source>
</evidence>
<sequence length="165" mass="18490">MHIPHNIKCKYLNYLSHNFKHNIRLNLLYRLITGITAIHITTNHVIGLTLTSGPSMEPLIDQNGTLLIYTMTTFNKLLSGFSPCYKRGDVIIAKSTQDCQKRICKRIMGLEGDVIGGKIIPINCIWVEGDARSNSFDSRHYGPIPLSNVLGRVKVIISTNSLKIL</sequence>
<feature type="domain" description="Peptidase S26" evidence="8">
    <location>
        <begin position="28"/>
        <end position="115"/>
    </location>
</feature>
<feature type="active site" evidence="7">
    <location>
        <position position="55"/>
    </location>
</feature>
<gene>
    <name evidence="9" type="ORF">BMR1_02g03240</name>
</gene>
<reference evidence="9 10" key="1">
    <citation type="journal article" date="2012" name="Nucleic Acids Res.">
        <title>Sequencing of the smallest Apicomplexan genome from the human pathogen Babesia microti.</title>
        <authorList>
            <person name="Cornillot E."/>
            <person name="Hadj-Kaddour K."/>
            <person name="Dassouli A."/>
            <person name="Noel B."/>
            <person name="Ranwez V."/>
            <person name="Vacherie B."/>
            <person name="Augagneur Y."/>
            <person name="Bres V."/>
            <person name="Duclos A."/>
            <person name="Randazzo S."/>
            <person name="Carcy B."/>
            <person name="Debierre-Grockiego F."/>
            <person name="Delbecq S."/>
            <person name="Moubri-Menage K."/>
            <person name="Shams-Eldin H."/>
            <person name="Usmani-Brown S."/>
            <person name="Bringaud F."/>
            <person name="Wincker P."/>
            <person name="Vivares C.P."/>
            <person name="Schwarz R.T."/>
            <person name="Schetters T.P."/>
            <person name="Krause P.J."/>
            <person name="Gorenflot A."/>
            <person name="Berry V."/>
            <person name="Barbe V."/>
            <person name="Ben Mamoun C."/>
        </authorList>
    </citation>
    <scope>NUCLEOTIDE SEQUENCE [LARGE SCALE GENOMIC DNA]</scope>
    <source>
        <strain evidence="9 10">RI</strain>
    </source>
</reference>
<evidence type="ECO:0000313" key="9">
    <source>
        <dbReference type="EMBL" id="SJK86094.1"/>
    </source>
</evidence>
<dbReference type="EMBL" id="FO082872">
    <property type="protein sequence ID" value="SJK86094.1"/>
    <property type="molecule type" value="Genomic_DNA"/>
</dbReference>
<dbReference type="AlphaFoldDB" id="A0A1R4AAV7"/>
<organism evidence="9 10">
    <name type="scientific">Babesia microti (strain RI)</name>
    <dbReference type="NCBI Taxonomy" id="1133968"/>
    <lineage>
        <taxon>Eukaryota</taxon>
        <taxon>Sar</taxon>
        <taxon>Alveolata</taxon>
        <taxon>Apicomplexa</taxon>
        <taxon>Aconoidasida</taxon>
        <taxon>Piroplasmida</taxon>
        <taxon>Babesiidae</taxon>
        <taxon>Babesia</taxon>
    </lineage>
</organism>
<dbReference type="InterPro" id="IPR019533">
    <property type="entry name" value="Peptidase_S26"/>
</dbReference>
<dbReference type="Gene3D" id="2.10.109.10">
    <property type="entry name" value="Umud Fragment, subunit A"/>
    <property type="match status" value="1"/>
</dbReference>
<dbReference type="GeneID" id="24424431"/>
<reference evidence="9 10" key="2">
    <citation type="journal article" date="2013" name="PLoS ONE">
        <title>Whole genome mapping and re-organization of the nuclear and mitochondrial genomes of Babesia microti isolates.</title>
        <authorList>
            <person name="Cornillot E."/>
            <person name="Dassouli A."/>
            <person name="Garg A."/>
            <person name="Pachikara N."/>
            <person name="Randazzo S."/>
            <person name="Depoix D."/>
            <person name="Carcy B."/>
            <person name="Delbecq S."/>
            <person name="Frutos R."/>
            <person name="Silva J.C."/>
            <person name="Sutton R."/>
            <person name="Krause P.J."/>
            <person name="Mamoun C.B."/>
        </authorList>
    </citation>
    <scope>NUCLEOTIDE SEQUENCE [LARGE SCALE GENOMIC DNA]</scope>
    <source>
        <strain evidence="9 10">RI</strain>
    </source>
</reference>
<keyword evidence="9" id="KW-0645">Protease</keyword>
<dbReference type="PANTHER" id="PTHR12383:SF16">
    <property type="entry name" value="MITOCHONDRIAL INNER MEMBRANE PROTEASE SUBUNIT 1"/>
    <property type="match status" value="1"/>
</dbReference>
<dbReference type="GO" id="GO:0006465">
    <property type="term" value="P:signal peptide processing"/>
    <property type="evidence" value="ECO:0007669"/>
    <property type="project" value="InterPro"/>
</dbReference>
<dbReference type="InterPro" id="IPR000223">
    <property type="entry name" value="Pept_S26A_signal_pept_1"/>
</dbReference>
<protein>
    <submittedName>
        <fullName evidence="9">Mitochondrial inner membrane protease subunit 1</fullName>
        <ecNumber evidence="9">3.4.21.-</ecNumber>
    </submittedName>
</protein>
<dbReference type="Proteomes" id="UP000002899">
    <property type="component" value="Chromosome II"/>
</dbReference>
<keyword evidence="3 9" id="KW-0378">Hydrolase</keyword>
<dbReference type="SUPFAM" id="SSF51306">
    <property type="entry name" value="LexA/Signal peptidase"/>
    <property type="match status" value="1"/>
</dbReference>
<evidence type="ECO:0000256" key="3">
    <source>
        <dbReference type="ARBA" id="ARBA00022801"/>
    </source>
</evidence>
<dbReference type="GO" id="GO:0004252">
    <property type="term" value="F:serine-type endopeptidase activity"/>
    <property type="evidence" value="ECO:0007669"/>
    <property type="project" value="InterPro"/>
</dbReference>
<keyword evidence="5" id="KW-0472">Membrane</keyword>
<keyword evidence="4" id="KW-0496">Mitochondrion</keyword>
<evidence type="ECO:0000313" key="10">
    <source>
        <dbReference type="Proteomes" id="UP000002899"/>
    </source>
</evidence>
<dbReference type="Pfam" id="PF10502">
    <property type="entry name" value="Peptidase_S26"/>
    <property type="match status" value="2"/>
</dbReference>
<dbReference type="InterPro" id="IPR036286">
    <property type="entry name" value="LexA/Signal_pep-like_sf"/>
</dbReference>
<keyword evidence="2" id="KW-0999">Mitochondrion inner membrane</keyword>
<reference evidence="9 10" key="3">
    <citation type="journal article" date="2016" name="Sci. Rep.">
        <title>Genome-wide diversity and gene expression profiling of Babesia microti isolates identify polymorphic genes that mediate host-pathogen interactions.</title>
        <authorList>
            <person name="Silva J.C."/>
            <person name="Cornillot E."/>
            <person name="McCracken C."/>
            <person name="Usmani-Brown S."/>
            <person name="Dwivedi A."/>
            <person name="Ifeonu O.O."/>
            <person name="Crabtree J."/>
            <person name="Gotia H.T."/>
            <person name="Virji A.Z."/>
            <person name="Reynes C."/>
            <person name="Colinge J."/>
            <person name="Kumar V."/>
            <person name="Lawres L."/>
            <person name="Pazzi J.E."/>
            <person name="Pablo J.V."/>
            <person name="Hung C."/>
            <person name="Brancato J."/>
            <person name="Kumari P."/>
            <person name="Orvis J."/>
            <person name="Tretina K."/>
            <person name="Chibucos M."/>
            <person name="Ott S."/>
            <person name="Sadzewicz L."/>
            <person name="Sengamalay N."/>
            <person name="Shetty A.C."/>
            <person name="Su Q."/>
            <person name="Tallon L."/>
            <person name="Fraser C.M."/>
            <person name="Frutos R."/>
            <person name="Molina D.M."/>
            <person name="Krause P.J."/>
            <person name="Ben Mamoun C."/>
        </authorList>
    </citation>
    <scope>NUCLEOTIDE SEQUENCE [LARGE SCALE GENOMIC DNA]</scope>
    <source>
        <strain evidence="9 10">RI</strain>
    </source>
</reference>
<evidence type="ECO:0000259" key="8">
    <source>
        <dbReference type="Pfam" id="PF10502"/>
    </source>
</evidence>
<accession>A0A1R4AAV7</accession>